<dbReference type="SMART" id="SM00872">
    <property type="entry name" value="Alpha-mann_mid"/>
    <property type="match status" value="1"/>
</dbReference>
<evidence type="ECO:0000256" key="2">
    <source>
        <dbReference type="ARBA" id="ARBA00009792"/>
    </source>
</evidence>
<dbReference type="InterPro" id="IPR015341">
    <property type="entry name" value="Glyco_hydro_38_cen"/>
</dbReference>
<dbReference type="GO" id="GO:0009313">
    <property type="term" value="P:oligosaccharide catabolic process"/>
    <property type="evidence" value="ECO:0007669"/>
    <property type="project" value="TreeGrafter"/>
</dbReference>
<dbReference type="SUPFAM" id="SSF74650">
    <property type="entry name" value="Galactose mutarotase-like"/>
    <property type="match status" value="1"/>
</dbReference>
<dbReference type="PANTHER" id="PTHR46017">
    <property type="entry name" value="ALPHA-MANNOSIDASE 2C1"/>
    <property type="match status" value="1"/>
</dbReference>
<gene>
    <name evidence="8" type="ORF">METZ01_LOCUS7366</name>
</gene>
<dbReference type="Gene3D" id="1.20.1270.50">
    <property type="entry name" value="Glycoside hydrolase family 38, central domain"/>
    <property type="match status" value="1"/>
</dbReference>
<dbReference type="Pfam" id="PF07748">
    <property type="entry name" value="Glyco_hydro_38C"/>
    <property type="match status" value="1"/>
</dbReference>
<dbReference type="InterPro" id="IPR011330">
    <property type="entry name" value="Glyco_hydro/deAcase_b/a-brl"/>
</dbReference>
<evidence type="ECO:0000313" key="8">
    <source>
        <dbReference type="EMBL" id="SUZ54512.1"/>
    </source>
</evidence>
<dbReference type="Pfam" id="PF01074">
    <property type="entry name" value="Glyco_hydro_38N"/>
    <property type="match status" value="1"/>
</dbReference>
<dbReference type="SUPFAM" id="SSF88688">
    <property type="entry name" value="Families 57/38 glycoside transferase middle domain"/>
    <property type="match status" value="1"/>
</dbReference>
<dbReference type="FunFam" id="2.70.98.30:FF:000001">
    <property type="entry name" value="alpha-mannosidase 2C1 isoform X2"/>
    <property type="match status" value="1"/>
</dbReference>
<dbReference type="AlphaFoldDB" id="A0A381NIT0"/>
<keyword evidence="5" id="KW-0378">Hydrolase</keyword>
<dbReference type="Pfam" id="PF09261">
    <property type="entry name" value="Alpha-mann_mid"/>
    <property type="match status" value="1"/>
</dbReference>
<sequence>MNKKETEVIIQRIEKWFERLPALFIYDKQVLSAEFGWSKTPVPFGDRLTLDYKPIMEGEEWGQKWESAWFHLHGEIPKHWAGKSVAAELDFSGEGLVFDSDGKAIQSISNSSIWDPNFSRTRLPLNNPCAGGERIDLWVEAAANTLFGVFTDPDPEQESPKRHGWFDAKVESMRFGIFDSELWHLYLDARILLGFVKRLDEKSVRRSRAILALNNSINAFADDQKNSEKARNFLKQELEKQASASDLNVSAIGHAHIDTGWLWPVRETVRKCARTFATQLDLIDKYPDYIFGASQPQHYQFIKDHYPELYERIKNAVKSGNWEVQGGMWVEADCNLISGESMVRQVLHGKNFFRDEFGVEVDNLWLPDVFGYSAALPQILKKSGINYFLTQKLSWSQFNEFPYQTFNWRGIDGTEVLTHFPPENTYNSELDTEFLIPAQESFKEKDRIDEFISLFGIGDGGGGPKPENIELGRRMANLENSPRVRFDTAKNFFHRLDKYKDDVETWVGELYLELHRGTFTTHGLVKKQNRKLEWKLRAVEMLWSCLPMKDYPAEELEILWKKLLINQFHDIIPGSSINLVYQTTHKEYEKIHDGCDKLILRAGQSLFQENPDAFVLANTLSYVWKGTIFIPESMRGYAILDENGQPLPLQETIEGTVAAVDLAPLSFETFKKGNPIQSSMEKGDNLTLENDFILYEFDQQGQLISGYDKETGKEVLGGAGNILSLYEDRPNDYDAWDVEFFYRDAIIETATISNGIPKTSGNAVKQLVFSFRIGNSTIKQLVSLHNHSKRVDFSTTVDWNEKHKMLRVHFPVNVRSDQATFDIQYGYVKRNTHRNTSWDKAKFEVVGHKYADLSNHDYGVALLNDCKYGYMVHDNILDLNLLRSPSNPDPDADEGSHEFTYSLFPHRQDFIHSDVIAESSCLNQPPILFKDSATKAEMPIRLEGNGLELSVLKKAENEDDWILRIIETYGRHSSGFLYLRGSLIESDLMEWGKIGEKIQVDESIQLDLKPFEIRTFRYNTIVV</sequence>
<dbReference type="InterPro" id="IPR054723">
    <property type="entry name" value="Ams1-like_N"/>
</dbReference>
<dbReference type="Pfam" id="PF22907">
    <property type="entry name" value="Ams1-like_1st"/>
    <property type="match status" value="1"/>
</dbReference>
<dbReference type="GO" id="GO:0004559">
    <property type="term" value="F:alpha-mannosidase activity"/>
    <property type="evidence" value="ECO:0007669"/>
    <property type="project" value="UniProtKB-EC"/>
</dbReference>
<evidence type="ECO:0000256" key="1">
    <source>
        <dbReference type="ARBA" id="ARBA00000365"/>
    </source>
</evidence>
<comment type="catalytic activity">
    <reaction evidence="1">
        <text>Hydrolysis of terminal, non-reducing alpha-D-mannose residues in alpha-D-mannosides.</text>
        <dbReference type="EC" id="3.2.1.24"/>
    </reaction>
</comment>
<dbReference type="EMBL" id="UINC01000391">
    <property type="protein sequence ID" value="SUZ54512.1"/>
    <property type="molecule type" value="Genomic_DNA"/>
</dbReference>
<dbReference type="FunFam" id="1.20.1270.50:FF:000004">
    <property type="entry name" value="alpha-mannosidase 2C1 isoform X1"/>
    <property type="match status" value="1"/>
</dbReference>
<keyword evidence="6" id="KW-0326">Glycosidase</keyword>
<accession>A0A381NIT0</accession>
<dbReference type="SUPFAM" id="SSF88713">
    <property type="entry name" value="Glycoside hydrolase/deacetylase"/>
    <property type="match status" value="1"/>
</dbReference>
<dbReference type="Gene3D" id="2.70.98.30">
    <property type="entry name" value="Golgi alpha-mannosidase II, domain 4"/>
    <property type="match status" value="1"/>
</dbReference>
<comment type="similarity">
    <text evidence="2">Belongs to the glycosyl hydrolase 38 family.</text>
</comment>
<protein>
    <recommendedName>
        <fullName evidence="3">alpha-mannosidase</fullName>
        <ecNumber evidence="3">3.2.1.24</ecNumber>
    </recommendedName>
</protein>
<evidence type="ECO:0000256" key="5">
    <source>
        <dbReference type="ARBA" id="ARBA00022801"/>
    </source>
</evidence>
<dbReference type="FunFam" id="3.20.110.10:FF:000002">
    <property type="entry name" value="alpha-mannosidase 2C1 isoform X1"/>
    <property type="match status" value="1"/>
</dbReference>
<dbReference type="InterPro" id="IPR011013">
    <property type="entry name" value="Gal_mutarotase_sf_dom"/>
</dbReference>
<dbReference type="InterPro" id="IPR037094">
    <property type="entry name" value="Glyco_hydro_38_cen_sf"/>
</dbReference>
<evidence type="ECO:0000256" key="4">
    <source>
        <dbReference type="ARBA" id="ARBA00022723"/>
    </source>
</evidence>
<dbReference type="InterPro" id="IPR000602">
    <property type="entry name" value="Glyco_hydro_38_N"/>
</dbReference>
<reference evidence="8" key="1">
    <citation type="submission" date="2018-05" db="EMBL/GenBank/DDBJ databases">
        <authorList>
            <person name="Lanie J.A."/>
            <person name="Ng W.-L."/>
            <person name="Kazmierczak K.M."/>
            <person name="Andrzejewski T.M."/>
            <person name="Davidsen T.M."/>
            <person name="Wayne K.J."/>
            <person name="Tettelin H."/>
            <person name="Glass J.I."/>
            <person name="Rusch D."/>
            <person name="Podicherti R."/>
            <person name="Tsui H.-C.T."/>
            <person name="Winkler M.E."/>
        </authorList>
    </citation>
    <scope>NUCLEOTIDE SEQUENCE</scope>
</reference>
<dbReference type="EC" id="3.2.1.24" evidence="3"/>
<dbReference type="InterPro" id="IPR028995">
    <property type="entry name" value="Glyco_hydro_57/38_cen_sf"/>
</dbReference>
<evidence type="ECO:0000256" key="6">
    <source>
        <dbReference type="ARBA" id="ARBA00023295"/>
    </source>
</evidence>
<dbReference type="CDD" id="cd10789">
    <property type="entry name" value="GH38N_AMII_ER_cytosolic"/>
    <property type="match status" value="1"/>
</dbReference>
<dbReference type="GO" id="GO:0030246">
    <property type="term" value="F:carbohydrate binding"/>
    <property type="evidence" value="ECO:0007669"/>
    <property type="project" value="InterPro"/>
</dbReference>
<dbReference type="Pfam" id="PF17677">
    <property type="entry name" value="Glyco_hydro38C2"/>
    <property type="match status" value="1"/>
</dbReference>
<name>A0A381NIT0_9ZZZZ</name>
<evidence type="ECO:0000256" key="3">
    <source>
        <dbReference type="ARBA" id="ARBA00012752"/>
    </source>
</evidence>
<organism evidence="8">
    <name type="scientific">marine metagenome</name>
    <dbReference type="NCBI Taxonomy" id="408172"/>
    <lineage>
        <taxon>unclassified sequences</taxon>
        <taxon>metagenomes</taxon>
        <taxon>ecological metagenomes</taxon>
    </lineage>
</organism>
<dbReference type="Gene3D" id="3.20.110.10">
    <property type="entry name" value="Glycoside hydrolase 38, N terminal domain"/>
    <property type="match status" value="1"/>
</dbReference>
<dbReference type="GO" id="GO:0006013">
    <property type="term" value="P:mannose metabolic process"/>
    <property type="evidence" value="ECO:0007669"/>
    <property type="project" value="InterPro"/>
</dbReference>
<dbReference type="InterPro" id="IPR011682">
    <property type="entry name" value="Glyco_hydro_38_C"/>
</dbReference>
<keyword evidence="4" id="KW-0479">Metal-binding</keyword>
<proteinExistence type="inferred from homology"/>
<evidence type="ECO:0000259" key="7">
    <source>
        <dbReference type="SMART" id="SM00872"/>
    </source>
</evidence>
<feature type="domain" description="Glycoside hydrolase family 38 central" evidence="7">
    <location>
        <begin position="513"/>
        <end position="588"/>
    </location>
</feature>
<dbReference type="PANTHER" id="PTHR46017:SF1">
    <property type="entry name" value="ALPHA-MANNOSIDASE 2C1"/>
    <property type="match status" value="1"/>
</dbReference>
<dbReference type="InterPro" id="IPR041147">
    <property type="entry name" value="GH38_C"/>
</dbReference>
<dbReference type="InterPro" id="IPR027291">
    <property type="entry name" value="Glyco_hydro_38_N_sf"/>
</dbReference>
<dbReference type="GO" id="GO:0046872">
    <property type="term" value="F:metal ion binding"/>
    <property type="evidence" value="ECO:0007669"/>
    <property type="project" value="UniProtKB-KW"/>
</dbReference>